<keyword evidence="8" id="KW-0418">Kinase</keyword>
<feature type="transmembrane region" description="Helical" evidence="13">
    <location>
        <begin position="41"/>
        <end position="58"/>
    </location>
</feature>
<keyword evidence="9 15" id="KW-0067">ATP-binding</keyword>
<keyword evidence="7" id="KW-0547">Nucleotide-binding</keyword>
<dbReference type="PRINTS" id="PR00344">
    <property type="entry name" value="BCTRLSENSOR"/>
</dbReference>
<dbReference type="SMART" id="SM00387">
    <property type="entry name" value="HATPase_c"/>
    <property type="match status" value="1"/>
</dbReference>
<sequence>MSWTRLVCRTLQLEKTVIAFYLASTALLFLIFNLLLDHVVIAYPLTMSLVLLAVYLVYKMVALYRFLDDLNAVKTPGIQPRYPHTAAEETVYAAIADIHTAYQHKMAVLEEQVSGRNTMFTSFIHNMKTSAAVIELAAASPKADRLGDIVQENEKLKSHLEQALNILRLDEFANDYVPERIELRGLAESVINEKRRDFIYAGVYPKLGEQKAYVYTDRKWCGYIVDQIVANAIKYSPSGGKVFVDIESAGEKAVLHIRDEGIGIPPEDIPRVFDLFYTGQNGRSTANTATGIGLAIVKHAARQLGHEVELTSAVGEGTCVSVTFRTKM</sequence>
<feature type="transmembrane region" description="Helical" evidence="13">
    <location>
        <begin position="16"/>
        <end position="35"/>
    </location>
</feature>
<keyword evidence="6 13" id="KW-0812">Transmembrane</keyword>
<dbReference type="SUPFAM" id="SSF55874">
    <property type="entry name" value="ATPase domain of HSP90 chaperone/DNA topoisomerase II/histidine kinase"/>
    <property type="match status" value="1"/>
</dbReference>
<dbReference type="Pfam" id="PF02518">
    <property type="entry name" value="HATPase_c"/>
    <property type="match status" value="1"/>
</dbReference>
<name>A0ABQ1FW72_9BACL</name>
<evidence type="ECO:0000256" key="9">
    <source>
        <dbReference type="ARBA" id="ARBA00022840"/>
    </source>
</evidence>
<keyword evidence="10 13" id="KW-1133">Transmembrane helix</keyword>
<dbReference type="GO" id="GO:0005524">
    <property type="term" value="F:ATP binding"/>
    <property type="evidence" value="ECO:0007669"/>
    <property type="project" value="UniProtKB-KW"/>
</dbReference>
<keyword evidence="12 13" id="KW-0472">Membrane</keyword>
<evidence type="ECO:0000259" key="14">
    <source>
        <dbReference type="PROSITE" id="PS50109"/>
    </source>
</evidence>
<comment type="caution">
    <text evidence="15">The sequence shown here is derived from an EMBL/GenBank/DDBJ whole genome shotgun (WGS) entry which is preliminary data.</text>
</comment>
<dbReference type="EC" id="2.7.13.3" evidence="3"/>
<evidence type="ECO:0000313" key="15">
    <source>
        <dbReference type="EMBL" id="GGA32065.1"/>
    </source>
</evidence>
<evidence type="ECO:0000256" key="7">
    <source>
        <dbReference type="ARBA" id="ARBA00022741"/>
    </source>
</evidence>
<dbReference type="InterPro" id="IPR036890">
    <property type="entry name" value="HATPase_C_sf"/>
</dbReference>
<accession>A0ABQ1FW72</accession>
<evidence type="ECO:0000256" key="12">
    <source>
        <dbReference type="ARBA" id="ARBA00023136"/>
    </source>
</evidence>
<evidence type="ECO:0000256" key="8">
    <source>
        <dbReference type="ARBA" id="ARBA00022777"/>
    </source>
</evidence>
<dbReference type="InterPro" id="IPR004358">
    <property type="entry name" value="Sig_transdc_His_kin-like_C"/>
</dbReference>
<evidence type="ECO:0000256" key="6">
    <source>
        <dbReference type="ARBA" id="ARBA00022692"/>
    </source>
</evidence>
<keyword evidence="11" id="KW-0902">Two-component regulatory system</keyword>
<dbReference type="PANTHER" id="PTHR45453">
    <property type="entry name" value="PHOSPHATE REGULON SENSOR PROTEIN PHOR"/>
    <property type="match status" value="1"/>
</dbReference>
<keyword evidence="16" id="KW-1185">Reference proteome</keyword>
<dbReference type="InterPro" id="IPR003594">
    <property type="entry name" value="HATPase_dom"/>
</dbReference>
<evidence type="ECO:0000256" key="2">
    <source>
        <dbReference type="ARBA" id="ARBA00004651"/>
    </source>
</evidence>
<dbReference type="InterPro" id="IPR050351">
    <property type="entry name" value="BphY/WalK/GraS-like"/>
</dbReference>
<keyword evidence="5" id="KW-0808">Transferase</keyword>
<organism evidence="15 16">
    <name type="scientific">Paenibacillus physcomitrellae</name>
    <dbReference type="NCBI Taxonomy" id="1619311"/>
    <lineage>
        <taxon>Bacteria</taxon>
        <taxon>Bacillati</taxon>
        <taxon>Bacillota</taxon>
        <taxon>Bacilli</taxon>
        <taxon>Bacillales</taxon>
        <taxon>Paenibacillaceae</taxon>
        <taxon>Paenibacillus</taxon>
    </lineage>
</organism>
<comment type="subcellular location">
    <subcellularLocation>
        <location evidence="2">Cell membrane</location>
        <topology evidence="2">Multi-pass membrane protein</topology>
    </subcellularLocation>
</comment>
<evidence type="ECO:0000256" key="5">
    <source>
        <dbReference type="ARBA" id="ARBA00022679"/>
    </source>
</evidence>
<feature type="domain" description="Histidine kinase" evidence="14">
    <location>
        <begin position="122"/>
        <end position="328"/>
    </location>
</feature>
<dbReference type="PROSITE" id="PS50109">
    <property type="entry name" value="HIS_KIN"/>
    <property type="match status" value="1"/>
</dbReference>
<dbReference type="InterPro" id="IPR005467">
    <property type="entry name" value="His_kinase_dom"/>
</dbReference>
<dbReference type="Proteomes" id="UP000609323">
    <property type="component" value="Unassembled WGS sequence"/>
</dbReference>
<evidence type="ECO:0000256" key="11">
    <source>
        <dbReference type="ARBA" id="ARBA00023012"/>
    </source>
</evidence>
<evidence type="ECO:0000256" key="13">
    <source>
        <dbReference type="SAM" id="Phobius"/>
    </source>
</evidence>
<protein>
    <recommendedName>
        <fullName evidence="3">histidine kinase</fullName>
        <ecNumber evidence="3">2.7.13.3</ecNumber>
    </recommendedName>
</protein>
<dbReference type="EMBL" id="BMHF01000004">
    <property type="protein sequence ID" value="GGA32065.1"/>
    <property type="molecule type" value="Genomic_DNA"/>
</dbReference>
<evidence type="ECO:0000256" key="1">
    <source>
        <dbReference type="ARBA" id="ARBA00000085"/>
    </source>
</evidence>
<reference evidence="16" key="1">
    <citation type="journal article" date="2019" name="Int. J. Syst. Evol. Microbiol.">
        <title>The Global Catalogue of Microorganisms (GCM) 10K type strain sequencing project: providing services to taxonomists for standard genome sequencing and annotation.</title>
        <authorList>
            <consortium name="The Broad Institute Genomics Platform"/>
            <consortium name="The Broad Institute Genome Sequencing Center for Infectious Disease"/>
            <person name="Wu L."/>
            <person name="Ma J."/>
        </authorList>
    </citation>
    <scope>NUCLEOTIDE SEQUENCE [LARGE SCALE GENOMIC DNA]</scope>
    <source>
        <strain evidence="16">CGMCC 1.15044</strain>
    </source>
</reference>
<proteinExistence type="predicted"/>
<evidence type="ECO:0000256" key="10">
    <source>
        <dbReference type="ARBA" id="ARBA00022989"/>
    </source>
</evidence>
<comment type="catalytic activity">
    <reaction evidence="1">
        <text>ATP + protein L-histidine = ADP + protein N-phospho-L-histidine.</text>
        <dbReference type="EC" id="2.7.13.3"/>
    </reaction>
</comment>
<dbReference type="RefSeq" id="WP_094095192.1">
    <property type="nucleotide sequence ID" value="NZ_BMHF01000004.1"/>
</dbReference>
<dbReference type="PANTHER" id="PTHR45453:SF2">
    <property type="entry name" value="HISTIDINE KINASE"/>
    <property type="match status" value="1"/>
</dbReference>
<dbReference type="Gene3D" id="3.30.565.10">
    <property type="entry name" value="Histidine kinase-like ATPase, C-terminal domain"/>
    <property type="match status" value="1"/>
</dbReference>
<gene>
    <name evidence="15" type="ORF">GCM10010917_16520</name>
</gene>
<keyword evidence="4" id="KW-1003">Cell membrane</keyword>
<evidence type="ECO:0000256" key="4">
    <source>
        <dbReference type="ARBA" id="ARBA00022475"/>
    </source>
</evidence>
<evidence type="ECO:0000256" key="3">
    <source>
        <dbReference type="ARBA" id="ARBA00012438"/>
    </source>
</evidence>
<evidence type="ECO:0000313" key="16">
    <source>
        <dbReference type="Proteomes" id="UP000609323"/>
    </source>
</evidence>